<evidence type="ECO:0000256" key="1">
    <source>
        <dbReference type="ARBA" id="ARBA00022670"/>
    </source>
</evidence>
<dbReference type="AlphaFoldDB" id="A0A506US95"/>
<dbReference type="SUPFAM" id="SSF50156">
    <property type="entry name" value="PDZ domain-like"/>
    <property type="match status" value="1"/>
</dbReference>
<dbReference type="InterPro" id="IPR001478">
    <property type="entry name" value="PDZ"/>
</dbReference>
<evidence type="ECO:0000313" key="6">
    <source>
        <dbReference type="Proteomes" id="UP000315037"/>
    </source>
</evidence>
<dbReference type="GO" id="GO:0006508">
    <property type="term" value="P:proteolysis"/>
    <property type="evidence" value="ECO:0007669"/>
    <property type="project" value="UniProtKB-KW"/>
</dbReference>
<proteinExistence type="predicted"/>
<dbReference type="InterPro" id="IPR001940">
    <property type="entry name" value="Peptidase_S1C"/>
</dbReference>
<feature type="domain" description="PDZ" evidence="4">
    <location>
        <begin position="353"/>
        <end position="414"/>
    </location>
</feature>
<evidence type="ECO:0000256" key="2">
    <source>
        <dbReference type="ARBA" id="ARBA00022801"/>
    </source>
</evidence>
<evidence type="ECO:0000313" key="5">
    <source>
        <dbReference type="EMBL" id="TPW36226.1"/>
    </source>
</evidence>
<dbReference type="SUPFAM" id="SSF50494">
    <property type="entry name" value="Trypsin-like serine proteases"/>
    <property type="match status" value="1"/>
</dbReference>
<dbReference type="InterPro" id="IPR009003">
    <property type="entry name" value="Peptidase_S1_PA"/>
</dbReference>
<name>A0A506US95_9PROT</name>
<dbReference type="Pfam" id="PF13365">
    <property type="entry name" value="Trypsin_2"/>
    <property type="match status" value="1"/>
</dbReference>
<feature type="compositionally biased region" description="Polar residues" evidence="3">
    <location>
        <begin position="72"/>
        <end position="95"/>
    </location>
</feature>
<protein>
    <submittedName>
        <fullName evidence="5">PDZ domain-containing protein</fullName>
    </submittedName>
</protein>
<reference evidence="5 6" key="1">
    <citation type="submission" date="2019-03" db="EMBL/GenBank/DDBJ databases">
        <title>The complete genome sequence of Neokomagataea sp. Jb2 NBRC113641.</title>
        <authorList>
            <person name="Chua K.-O."/>
            <person name="Chan K.-G."/>
            <person name="See-Too W.-S."/>
        </authorList>
    </citation>
    <scope>NUCLEOTIDE SEQUENCE [LARGE SCALE GENOMIC DNA]</scope>
    <source>
        <strain evidence="5 6">Jb2</strain>
    </source>
</reference>
<comment type="caution">
    <text evidence="5">The sequence shown here is derived from an EMBL/GenBank/DDBJ whole genome shotgun (WGS) entry which is preliminary data.</text>
</comment>
<keyword evidence="1" id="KW-0645">Protease</keyword>
<feature type="region of interest" description="Disordered" evidence="3">
    <location>
        <begin position="57"/>
        <end position="189"/>
    </location>
</feature>
<dbReference type="SMART" id="SM00228">
    <property type="entry name" value="PDZ"/>
    <property type="match status" value="1"/>
</dbReference>
<sequence>MHGRAKSVSPPLVLPSQGSSQPSATAEKADQAPLLVDLPSFSPLVRRVIPAVVNISLVDNEPPPTPARNGRTPGTSRSQGHGRSSAQGTTGNESAPSDDDISGAEETQASSRGTPHASTGPTPHGKGAAAGRSHHGRNSRTGLRHERPHAKTPHSAVPHGHSAARRSGAANRPVRRQVRPVEDDTNGAGSGFLIDPSGIIVTNRHVVGEAAHVSVALSDGRILKAHLLGADPMTDIAVIKVNSDTPLPYVTWGDSRLVEIGDWIMVAGNPFGFGSSVTAGIVSAVGRDLGIGALDNFMQLDAPINPGNSGGPAFNLRGEVVAVNAAIASPSDGSVGIGFGIPAEIVAGVVNDIIRTGHVDHGWLGVTLNDATTPMWVEELDPHGAAWKGGLRKGDEILAMGDVPVHDARTVLRSVAAAHPGTVFNFTIRRDGAIRTLAIRLGKYPLSDLGE</sequence>
<dbReference type="InterPro" id="IPR051201">
    <property type="entry name" value="Chloro_Bact_Ser_Proteases"/>
</dbReference>
<dbReference type="GO" id="GO:0004252">
    <property type="term" value="F:serine-type endopeptidase activity"/>
    <property type="evidence" value="ECO:0007669"/>
    <property type="project" value="InterPro"/>
</dbReference>
<evidence type="ECO:0000256" key="3">
    <source>
        <dbReference type="SAM" id="MobiDB-lite"/>
    </source>
</evidence>
<accession>A0A506US95</accession>
<feature type="compositionally biased region" description="Polar residues" evidence="3">
    <location>
        <begin position="105"/>
        <end position="121"/>
    </location>
</feature>
<keyword evidence="6" id="KW-1185">Reference proteome</keyword>
<dbReference type="Proteomes" id="UP000315037">
    <property type="component" value="Unassembled WGS sequence"/>
</dbReference>
<evidence type="ECO:0000259" key="4">
    <source>
        <dbReference type="PROSITE" id="PS50106"/>
    </source>
</evidence>
<dbReference type="Pfam" id="PF13180">
    <property type="entry name" value="PDZ_2"/>
    <property type="match status" value="1"/>
</dbReference>
<dbReference type="PROSITE" id="PS50106">
    <property type="entry name" value="PDZ"/>
    <property type="match status" value="1"/>
</dbReference>
<gene>
    <name evidence="5" type="ORF">E3202_03910</name>
</gene>
<dbReference type="Gene3D" id="2.30.42.10">
    <property type="match status" value="1"/>
</dbReference>
<dbReference type="PANTHER" id="PTHR43343">
    <property type="entry name" value="PEPTIDASE S12"/>
    <property type="match status" value="1"/>
</dbReference>
<dbReference type="Gene3D" id="2.40.10.120">
    <property type="match status" value="1"/>
</dbReference>
<dbReference type="InterPro" id="IPR036034">
    <property type="entry name" value="PDZ_sf"/>
</dbReference>
<organism evidence="5 6">
    <name type="scientific">Oecophyllibacter saccharovorans</name>
    <dbReference type="NCBI Taxonomy" id="2558360"/>
    <lineage>
        <taxon>Bacteria</taxon>
        <taxon>Pseudomonadati</taxon>
        <taxon>Pseudomonadota</taxon>
        <taxon>Alphaproteobacteria</taxon>
        <taxon>Acetobacterales</taxon>
        <taxon>Acetobacteraceae</taxon>
        <taxon>Oecophyllibacter</taxon>
    </lineage>
</organism>
<dbReference type="PRINTS" id="PR00834">
    <property type="entry name" value="PROTEASES2C"/>
</dbReference>
<feature type="region of interest" description="Disordered" evidence="3">
    <location>
        <begin position="1"/>
        <end position="33"/>
    </location>
</feature>
<keyword evidence="2" id="KW-0378">Hydrolase</keyword>
<dbReference type="PANTHER" id="PTHR43343:SF3">
    <property type="entry name" value="PROTEASE DO-LIKE 8, CHLOROPLASTIC"/>
    <property type="match status" value="1"/>
</dbReference>
<dbReference type="EMBL" id="SORZ01000001">
    <property type="protein sequence ID" value="TPW36226.1"/>
    <property type="molecule type" value="Genomic_DNA"/>
</dbReference>